<evidence type="ECO:0000259" key="9">
    <source>
        <dbReference type="PROSITE" id="PS51747"/>
    </source>
</evidence>
<dbReference type="PANTHER" id="PTHR11644">
    <property type="entry name" value="CYTIDINE DEAMINASE"/>
    <property type="match status" value="1"/>
</dbReference>
<geneLocation type="plasmid" evidence="10 11">
    <name>unnamed5</name>
</geneLocation>
<dbReference type="AlphaFoldDB" id="A0A975HMF8"/>
<dbReference type="PROSITE" id="PS51747">
    <property type="entry name" value="CYT_DCMP_DEAMINASES_2"/>
    <property type="match status" value="2"/>
</dbReference>
<name>A0A975HMF8_9GAMM</name>
<feature type="domain" description="CMP/dCMP-type deaminase" evidence="9">
    <location>
        <begin position="36"/>
        <end position="159"/>
    </location>
</feature>
<evidence type="ECO:0000313" key="11">
    <source>
        <dbReference type="Proteomes" id="UP000664904"/>
    </source>
</evidence>
<evidence type="ECO:0000256" key="6">
    <source>
        <dbReference type="PIRSR" id="PIRSR006334-1"/>
    </source>
</evidence>
<feature type="domain" description="CMP/dCMP-type deaminase" evidence="9">
    <location>
        <begin position="176"/>
        <end position="287"/>
    </location>
</feature>
<keyword evidence="10" id="KW-0614">Plasmid</keyword>
<evidence type="ECO:0000256" key="8">
    <source>
        <dbReference type="PIRSR" id="PIRSR006334-3"/>
    </source>
</evidence>
<comment type="similarity">
    <text evidence="1">Belongs to the cytidine and deoxycytidylate deaminase family.</text>
</comment>
<evidence type="ECO:0000256" key="1">
    <source>
        <dbReference type="ARBA" id="ARBA00006576"/>
    </source>
</evidence>
<comment type="cofactor">
    <cofactor evidence="8">
        <name>Zn(2+)</name>
        <dbReference type="ChEBI" id="CHEBI:29105"/>
    </cofactor>
    <text evidence="8">Binds 1 zinc ion.</text>
</comment>
<evidence type="ECO:0000313" key="10">
    <source>
        <dbReference type="EMBL" id="QTH73059.1"/>
    </source>
</evidence>
<dbReference type="GO" id="GO:0005829">
    <property type="term" value="C:cytosol"/>
    <property type="evidence" value="ECO:0007669"/>
    <property type="project" value="TreeGrafter"/>
</dbReference>
<dbReference type="GO" id="GO:0055086">
    <property type="term" value="P:nucleobase-containing small molecule metabolic process"/>
    <property type="evidence" value="ECO:0007669"/>
    <property type="project" value="UniProtKB-ARBA"/>
</dbReference>
<dbReference type="InterPro" id="IPR050202">
    <property type="entry name" value="Cyt/Deoxycyt_deaminase"/>
</dbReference>
<dbReference type="SUPFAM" id="SSF53927">
    <property type="entry name" value="Cytidine deaminase-like"/>
    <property type="match status" value="2"/>
</dbReference>
<dbReference type="PROSITE" id="PS00903">
    <property type="entry name" value="CYT_DCMP_DEAMINASES_1"/>
    <property type="match status" value="1"/>
</dbReference>
<keyword evidence="3 8" id="KW-0479">Metal-binding</keyword>
<feature type="binding site" evidence="8">
    <location>
        <position position="94"/>
    </location>
    <ligand>
        <name>Zn(2+)</name>
        <dbReference type="ChEBI" id="CHEBI:29105"/>
        <note>catalytic</note>
    </ligand>
</feature>
<feature type="binding site" evidence="7">
    <location>
        <begin position="81"/>
        <end position="83"/>
    </location>
    <ligand>
        <name>substrate</name>
    </ligand>
</feature>
<sequence>MLSQDMLQSLYERIKASRGKLLNSEVKQLCKSLGMDVEALMLALLPVAAKFAKPPISNFYVGAIALDRNLEEFGDLYFGANLEFAHEALSLVVHAEQSAINNAWSNGAAKVDLIAITDAPCGYCRQFMNELHNADELNVTLPHKKTTLRHLLPEDFGPNDLGNSQSVFNSEPVRLQAIEHVSDSLLKAASRSYAPYSGNYSAVEIETEHGNFVGSYIENAAYSPSLSPLQSALSQMELAGLSIDECRIHKITLLEIEGKENQLDVAKAVLNSLLYEVELNHVKVRLV</sequence>
<gene>
    <name evidence="10" type="primary">cdd</name>
    <name evidence="10" type="ORF">J5O05_19780</name>
</gene>
<feature type="binding site" evidence="8">
    <location>
        <position position="121"/>
    </location>
    <ligand>
        <name>Zn(2+)</name>
        <dbReference type="ChEBI" id="CHEBI:29105"/>
        <note>catalytic</note>
    </ligand>
</feature>
<dbReference type="CDD" id="cd01283">
    <property type="entry name" value="cytidine_deaminase"/>
    <property type="match status" value="2"/>
</dbReference>
<feature type="active site" description="Proton donor" evidence="6">
    <location>
        <position position="96"/>
    </location>
</feature>
<dbReference type="Pfam" id="PF00383">
    <property type="entry name" value="dCMP_cyt_deam_1"/>
    <property type="match status" value="1"/>
</dbReference>
<comment type="subunit">
    <text evidence="2">Homodimer.</text>
</comment>
<dbReference type="EC" id="3.5.4.5" evidence="10"/>
<dbReference type="GO" id="GO:0072527">
    <property type="term" value="P:pyrimidine-containing compound metabolic process"/>
    <property type="evidence" value="ECO:0007669"/>
    <property type="project" value="UniProtKB-ARBA"/>
</dbReference>
<dbReference type="InterPro" id="IPR002125">
    <property type="entry name" value="CMP_dCMP_dom"/>
</dbReference>
<keyword evidence="5 8" id="KW-0862">Zinc</keyword>
<dbReference type="GO" id="GO:0042802">
    <property type="term" value="F:identical protein binding"/>
    <property type="evidence" value="ECO:0007669"/>
    <property type="project" value="UniProtKB-ARBA"/>
</dbReference>
<protein>
    <submittedName>
        <fullName evidence="10">Cytidine deaminase</fullName>
        <ecNumber evidence="10">3.5.4.5</ecNumber>
    </submittedName>
</protein>
<organism evidence="10 11">
    <name type="scientific">Pseudoalteromonas xiamenensis</name>
    <dbReference type="NCBI Taxonomy" id="882626"/>
    <lineage>
        <taxon>Bacteria</taxon>
        <taxon>Pseudomonadati</taxon>
        <taxon>Pseudomonadota</taxon>
        <taxon>Gammaproteobacteria</taxon>
        <taxon>Alteromonadales</taxon>
        <taxon>Pseudoalteromonadaceae</taxon>
        <taxon>Pseudoalteromonas</taxon>
    </lineage>
</organism>
<dbReference type="EMBL" id="CP072135">
    <property type="protein sequence ID" value="QTH73059.1"/>
    <property type="molecule type" value="Genomic_DNA"/>
</dbReference>
<dbReference type="KEGG" id="pxi:J5O05_19780"/>
<evidence type="ECO:0000256" key="4">
    <source>
        <dbReference type="ARBA" id="ARBA00022801"/>
    </source>
</evidence>
<dbReference type="Gene3D" id="3.40.140.10">
    <property type="entry name" value="Cytidine Deaminase, domain 2"/>
    <property type="match status" value="2"/>
</dbReference>
<dbReference type="InterPro" id="IPR016193">
    <property type="entry name" value="Cytidine_deaminase-like"/>
</dbReference>
<reference evidence="10" key="1">
    <citation type="submission" date="2021-03" db="EMBL/GenBank/DDBJ databases">
        <title>Complete Genome of Pseudoalteromonas xiamenensis STKMTI.2, a new potential marine bacterium producing anti-Vibrio compounds.</title>
        <authorList>
            <person name="Handayani D.P."/>
            <person name="Isnansetyo A."/>
            <person name="Istiqomah I."/>
            <person name="Jumina J."/>
        </authorList>
    </citation>
    <scope>NUCLEOTIDE SEQUENCE</scope>
    <source>
        <strain evidence="10">STKMTI.2</strain>
        <plasmid evidence="10">unnamed5</plasmid>
    </source>
</reference>
<dbReference type="RefSeq" id="WP_208844678.1">
    <property type="nucleotide sequence ID" value="NZ_CP072135.1"/>
</dbReference>
<dbReference type="Pfam" id="PF08211">
    <property type="entry name" value="dCMP_cyt_deam_2"/>
    <property type="match status" value="1"/>
</dbReference>
<dbReference type="InterPro" id="IPR016192">
    <property type="entry name" value="APOBEC/CMP_deaminase_Zn-bd"/>
</dbReference>
<dbReference type="GO" id="GO:0008270">
    <property type="term" value="F:zinc ion binding"/>
    <property type="evidence" value="ECO:0007669"/>
    <property type="project" value="InterPro"/>
</dbReference>
<dbReference type="PANTHER" id="PTHR11644:SF2">
    <property type="entry name" value="CYTIDINE DEAMINASE"/>
    <property type="match status" value="1"/>
</dbReference>
<proteinExistence type="inferred from homology"/>
<dbReference type="GO" id="GO:0004126">
    <property type="term" value="F:cytidine deaminase activity"/>
    <property type="evidence" value="ECO:0007669"/>
    <property type="project" value="UniProtKB-EC"/>
</dbReference>
<evidence type="ECO:0000256" key="3">
    <source>
        <dbReference type="ARBA" id="ARBA00022723"/>
    </source>
</evidence>
<dbReference type="Proteomes" id="UP000664904">
    <property type="component" value="Plasmid unnamed5"/>
</dbReference>
<dbReference type="PIRSF" id="PIRSF006334">
    <property type="entry name" value="Cdd_plus_pseudo"/>
    <property type="match status" value="1"/>
</dbReference>
<accession>A0A975HMF8</accession>
<evidence type="ECO:0000256" key="7">
    <source>
        <dbReference type="PIRSR" id="PIRSR006334-2"/>
    </source>
</evidence>
<keyword evidence="11" id="KW-1185">Reference proteome</keyword>
<keyword evidence="4 10" id="KW-0378">Hydrolase</keyword>
<evidence type="ECO:0000256" key="5">
    <source>
        <dbReference type="ARBA" id="ARBA00022833"/>
    </source>
</evidence>
<dbReference type="InterPro" id="IPR013171">
    <property type="entry name" value="Cyd/dCyd_deaminase_Zn-bd"/>
</dbReference>
<dbReference type="NCBIfam" id="NF006537">
    <property type="entry name" value="PRK09027.1"/>
    <property type="match status" value="1"/>
</dbReference>
<feature type="binding site" evidence="8">
    <location>
        <position position="124"/>
    </location>
    <ligand>
        <name>Zn(2+)</name>
        <dbReference type="ChEBI" id="CHEBI:29105"/>
        <note>catalytic</note>
    </ligand>
</feature>
<evidence type="ECO:0000256" key="2">
    <source>
        <dbReference type="ARBA" id="ARBA00011738"/>
    </source>
</evidence>